<proteinExistence type="predicted"/>
<evidence type="ECO:0000313" key="1">
    <source>
        <dbReference type="EMBL" id="KAJ8133480.1"/>
    </source>
</evidence>
<accession>A0ACC2K1D8</accession>
<dbReference type="Proteomes" id="UP001153332">
    <property type="component" value="Unassembled WGS sequence"/>
</dbReference>
<gene>
    <name evidence="1" type="ORF">O1611_g132</name>
</gene>
<protein>
    <submittedName>
        <fullName evidence="1">Uncharacterized protein</fullName>
    </submittedName>
</protein>
<sequence>MAKIACDSVFTIYLDFPQNLKPNEEFLLCGLSVVQGWQDVQSPTTEFKAEALLTAWERYENGKLVPSTKENTARFKAWPIVVGRRDPANNNSPIIPGTYLLVYGVCGDQMPSKISITYSWAHGRADYCTQEEIPNYPDHRRPDMRLAEYDFKIRARRFLQGLRAAAETGDEMDDSWEWKEIIDDYLAGTMPGLRPSWCSVIEPTCPEQSILLSR</sequence>
<comment type="caution">
    <text evidence="1">The sequence shown here is derived from an EMBL/GenBank/DDBJ whole genome shotgun (WGS) entry which is preliminary data.</text>
</comment>
<keyword evidence="2" id="KW-1185">Reference proteome</keyword>
<name>A0ACC2K1D8_9PEZI</name>
<reference evidence="1" key="1">
    <citation type="submission" date="2022-12" db="EMBL/GenBank/DDBJ databases">
        <title>Genome Sequence of Lasiodiplodia mahajangana.</title>
        <authorList>
            <person name="Buettner E."/>
        </authorList>
    </citation>
    <scope>NUCLEOTIDE SEQUENCE</scope>
    <source>
        <strain evidence="1">VT137</strain>
    </source>
</reference>
<organism evidence="1 2">
    <name type="scientific">Lasiodiplodia mahajangana</name>
    <dbReference type="NCBI Taxonomy" id="1108764"/>
    <lineage>
        <taxon>Eukaryota</taxon>
        <taxon>Fungi</taxon>
        <taxon>Dikarya</taxon>
        <taxon>Ascomycota</taxon>
        <taxon>Pezizomycotina</taxon>
        <taxon>Dothideomycetes</taxon>
        <taxon>Dothideomycetes incertae sedis</taxon>
        <taxon>Botryosphaeriales</taxon>
        <taxon>Botryosphaeriaceae</taxon>
        <taxon>Lasiodiplodia</taxon>
    </lineage>
</organism>
<evidence type="ECO:0000313" key="2">
    <source>
        <dbReference type="Proteomes" id="UP001153332"/>
    </source>
</evidence>
<dbReference type="EMBL" id="JAPUUL010000010">
    <property type="protein sequence ID" value="KAJ8133480.1"/>
    <property type="molecule type" value="Genomic_DNA"/>
</dbReference>